<evidence type="ECO:0000256" key="1">
    <source>
        <dbReference type="ARBA" id="ARBA00008315"/>
    </source>
</evidence>
<proteinExistence type="inferred from homology"/>
<dbReference type="AlphaFoldDB" id="A0A8C0UAG9"/>
<gene>
    <name evidence="4" type="primary">CFAP97</name>
</gene>
<feature type="region of interest" description="Disordered" evidence="3">
    <location>
        <begin position="368"/>
        <end position="401"/>
    </location>
</feature>
<feature type="region of interest" description="Disordered" evidence="3">
    <location>
        <begin position="441"/>
        <end position="501"/>
    </location>
</feature>
<protein>
    <recommendedName>
        <fullName evidence="2">Cilia- and flagella-associated protein 97</fullName>
    </recommendedName>
</protein>
<name>A0A8C0UAG9_CYACU</name>
<dbReference type="InterPro" id="IPR029488">
    <property type="entry name" value="Hmw/CFAP97"/>
</dbReference>
<accession>A0A8C0UAG9</accession>
<reference evidence="4" key="1">
    <citation type="submission" date="2025-08" db="UniProtKB">
        <authorList>
            <consortium name="Ensembl"/>
        </authorList>
    </citation>
    <scope>IDENTIFICATION</scope>
</reference>
<sequence length="501" mass="56088">MFLMLAGDTLYFVMDHFEDISDGEVDHAFFDSDFEEEKKKAEENGEDIEKESTEVALADTDLVSNSKDEKCCEEESEEKQIDLQKDQSLEISKDPVEDASFLTLSPVAEKAGTSGAIPAANTGTEEIVPAGIPKIVKEGEEDYYTDEEDSSDDGKKQKVRLKSAKQPNNIKKASKKYTISSSSSSSSTTSSSSSSSSDTDCSDTDSDSCSSDSSHSISKKNACRNALLSPKQKFKSVMKLAEGKPKFGEDLEESEDTVTDVTPLSTPDISPIQSFEFIASNDKKLKVKRQENVNQELYDSEFDCRYSRKVLHDAMDLNQLLKAFLQLDKKEQNLTLDQPSKGIRKNYSFTNEEVRQIDRENQRLLKELSRQSARPKRSSTLKTSAPPHRLYHSALNRQKEQQRIERENLAFLKRLEAVKPTAGMRRSEQLRDYHRHMNYLSSLPSVRRGKSPLSQLSPPRGASRSSTVQSTLSQRSEKPVSDSPTGALQRPKSTNVCAAWL</sequence>
<evidence type="ECO:0000256" key="3">
    <source>
        <dbReference type="SAM" id="MobiDB-lite"/>
    </source>
</evidence>
<dbReference type="PANTHER" id="PTHR23035">
    <property type="entry name" value="CILIA- AND FLAGELLA-ASSOCIATED PROTEIN 97-RELATED"/>
    <property type="match status" value="1"/>
</dbReference>
<dbReference type="PANTHER" id="PTHR23035:SF1">
    <property type="entry name" value="CILIA- AND FLAGELLA-ASSOCIATED PROTEIN 97"/>
    <property type="match status" value="1"/>
</dbReference>
<evidence type="ECO:0000313" key="4">
    <source>
        <dbReference type="Ensembl" id="ENSCCEP00000005828.1"/>
    </source>
</evidence>
<feature type="compositionally biased region" description="Basic and acidic residues" evidence="3">
    <location>
        <begin position="78"/>
        <end position="87"/>
    </location>
</feature>
<feature type="compositionally biased region" description="Polar residues" evidence="3">
    <location>
        <begin position="482"/>
        <end position="501"/>
    </location>
</feature>
<organism evidence="4 5">
    <name type="scientific">Cyanistes caeruleus</name>
    <name type="common">Eurasian blue tit</name>
    <name type="synonym">Parus caeruleus</name>
    <dbReference type="NCBI Taxonomy" id="156563"/>
    <lineage>
        <taxon>Eukaryota</taxon>
        <taxon>Metazoa</taxon>
        <taxon>Chordata</taxon>
        <taxon>Craniata</taxon>
        <taxon>Vertebrata</taxon>
        <taxon>Euteleostomi</taxon>
        <taxon>Archelosauria</taxon>
        <taxon>Archosauria</taxon>
        <taxon>Dinosauria</taxon>
        <taxon>Saurischia</taxon>
        <taxon>Theropoda</taxon>
        <taxon>Coelurosauria</taxon>
        <taxon>Aves</taxon>
        <taxon>Neognathae</taxon>
        <taxon>Neoaves</taxon>
        <taxon>Telluraves</taxon>
        <taxon>Australaves</taxon>
        <taxon>Passeriformes</taxon>
        <taxon>Paridae</taxon>
        <taxon>Cyanistes</taxon>
    </lineage>
</organism>
<feature type="compositionally biased region" description="Low complexity" evidence="3">
    <location>
        <begin position="180"/>
        <end position="199"/>
    </location>
</feature>
<keyword evidence="5" id="KW-1185">Reference proteome</keyword>
<dbReference type="InterPro" id="IPR038791">
    <property type="entry name" value="Cfap97/Hemingway"/>
</dbReference>
<dbReference type="Proteomes" id="UP000694410">
    <property type="component" value="Unplaced"/>
</dbReference>
<dbReference type="Ensembl" id="ENSCCET00000009576.1">
    <property type="protein sequence ID" value="ENSCCEP00000005828.1"/>
    <property type="gene ID" value="ENSCCEG00000006362.1"/>
</dbReference>
<feature type="compositionally biased region" description="Acidic residues" evidence="3">
    <location>
        <begin position="139"/>
        <end position="151"/>
    </location>
</feature>
<feature type="region of interest" description="Disordered" evidence="3">
    <location>
        <begin position="59"/>
        <end position="87"/>
    </location>
</feature>
<dbReference type="Pfam" id="PF13879">
    <property type="entry name" value="Hmw_CFAP97"/>
    <property type="match status" value="1"/>
</dbReference>
<comment type="similarity">
    <text evidence="1">Belongs to the CFAP97 family.</text>
</comment>
<reference evidence="4" key="2">
    <citation type="submission" date="2025-09" db="UniProtKB">
        <authorList>
            <consortium name="Ensembl"/>
        </authorList>
    </citation>
    <scope>IDENTIFICATION</scope>
</reference>
<feature type="compositionally biased region" description="Polar residues" evidence="3">
    <location>
        <begin position="452"/>
        <end position="474"/>
    </location>
</feature>
<evidence type="ECO:0000313" key="5">
    <source>
        <dbReference type="Proteomes" id="UP000694410"/>
    </source>
</evidence>
<dbReference type="GO" id="GO:0007283">
    <property type="term" value="P:spermatogenesis"/>
    <property type="evidence" value="ECO:0007669"/>
    <property type="project" value="TreeGrafter"/>
</dbReference>
<feature type="region of interest" description="Disordered" evidence="3">
    <location>
        <begin position="109"/>
        <end position="222"/>
    </location>
</feature>
<feature type="region of interest" description="Disordered" evidence="3">
    <location>
        <begin position="245"/>
        <end position="265"/>
    </location>
</feature>
<evidence type="ECO:0000256" key="2">
    <source>
        <dbReference type="ARBA" id="ARBA00021424"/>
    </source>
</evidence>